<feature type="transmembrane region" description="Helical" evidence="7">
    <location>
        <begin position="22"/>
        <end position="42"/>
    </location>
</feature>
<dbReference type="InterPro" id="IPR052770">
    <property type="entry name" value="Cobalt_transport_CbiQ"/>
</dbReference>
<organism evidence="8 9">
    <name type="scientific">Tolumonas osonensis</name>
    <dbReference type="NCBI Taxonomy" id="675874"/>
    <lineage>
        <taxon>Bacteria</taxon>
        <taxon>Pseudomonadati</taxon>
        <taxon>Pseudomonadota</taxon>
        <taxon>Gammaproteobacteria</taxon>
        <taxon>Aeromonadales</taxon>
        <taxon>Aeromonadaceae</taxon>
        <taxon>Tolumonas</taxon>
    </lineage>
</organism>
<keyword evidence="3" id="KW-1003">Cell membrane</keyword>
<feature type="transmembrane region" description="Helical" evidence="7">
    <location>
        <begin position="62"/>
        <end position="84"/>
    </location>
</feature>
<evidence type="ECO:0000256" key="4">
    <source>
        <dbReference type="ARBA" id="ARBA00022692"/>
    </source>
</evidence>
<evidence type="ECO:0000313" key="8">
    <source>
        <dbReference type="EMBL" id="MBB6054715.1"/>
    </source>
</evidence>
<evidence type="ECO:0000256" key="1">
    <source>
        <dbReference type="ARBA" id="ARBA00004651"/>
    </source>
</evidence>
<evidence type="ECO:0000256" key="7">
    <source>
        <dbReference type="SAM" id="Phobius"/>
    </source>
</evidence>
<dbReference type="Pfam" id="PF02361">
    <property type="entry name" value="CbiQ"/>
    <property type="match status" value="1"/>
</dbReference>
<dbReference type="InterPro" id="IPR012809">
    <property type="entry name" value="ECF_CbiQ"/>
</dbReference>
<dbReference type="PANTHER" id="PTHR43723">
    <property type="entry name" value="COBALT TRANSPORT PROTEIN CBIQ"/>
    <property type="match status" value="1"/>
</dbReference>
<keyword evidence="5 7" id="KW-1133">Transmembrane helix</keyword>
<keyword evidence="9" id="KW-1185">Reference proteome</keyword>
<evidence type="ECO:0000256" key="2">
    <source>
        <dbReference type="ARBA" id="ARBA00008564"/>
    </source>
</evidence>
<evidence type="ECO:0000256" key="5">
    <source>
        <dbReference type="ARBA" id="ARBA00022989"/>
    </source>
</evidence>
<comment type="similarity">
    <text evidence="2">Belongs to the CbiQ family.</text>
</comment>
<dbReference type="CDD" id="cd16914">
    <property type="entry name" value="EcfT"/>
    <property type="match status" value="1"/>
</dbReference>
<keyword evidence="4 7" id="KW-0812">Transmembrane</keyword>
<comment type="subcellular location">
    <subcellularLocation>
        <location evidence="1">Cell membrane</location>
        <topology evidence="1">Multi-pass membrane protein</topology>
    </subcellularLocation>
</comment>
<gene>
    <name evidence="8" type="ORF">HNR75_000587</name>
</gene>
<dbReference type="NCBIfam" id="TIGR02454">
    <property type="entry name" value="ECF_T_CbiQ"/>
    <property type="match status" value="1"/>
</dbReference>
<dbReference type="NCBIfam" id="NF012029">
    <property type="entry name" value="PRK15485.1"/>
    <property type="match status" value="1"/>
</dbReference>
<reference evidence="8 9" key="1">
    <citation type="submission" date="2020-08" db="EMBL/GenBank/DDBJ databases">
        <title>Genomic Encyclopedia of Type Strains, Phase IV (KMG-IV): sequencing the most valuable type-strain genomes for metagenomic binning, comparative biology and taxonomic classification.</title>
        <authorList>
            <person name="Goeker M."/>
        </authorList>
    </citation>
    <scope>NUCLEOTIDE SEQUENCE [LARGE SCALE GENOMIC DNA]</scope>
    <source>
        <strain evidence="8 9">DSM 22975</strain>
    </source>
</reference>
<accession>A0A841GH89</accession>
<dbReference type="AlphaFoldDB" id="A0A841GH89"/>
<proteinExistence type="inferred from homology"/>
<dbReference type="GO" id="GO:0043190">
    <property type="term" value="C:ATP-binding cassette (ABC) transporter complex"/>
    <property type="evidence" value="ECO:0007669"/>
    <property type="project" value="InterPro"/>
</dbReference>
<keyword evidence="6 7" id="KW-0472">Membrane</keyword>
<dbReference type="Proteomes" id="UP000585721">
    <property type="component" value="Unassembled WGS sequence"/>
</dbReference>
<protein>
    <submittedName>
        <fullName evidence="8">Cobalt/nickel transport system permease protein</fullName>
    </submittedName>
</protein>
<dbReference type="GO" id="GO:0006824">
    <property type="term" value="P:cobalt ion transport"/>
    <property type="evidence" value="ECO:0007669"/>
    <property type="project" value="InterPro"/>
</dbReference>
<evidence type="ECO:0000256" key="6">
    <source>
        <dbReference type="ARBA" id="ARBA00023136"/>
    </source>
</evidence>
<comment type="caution">
    <text evidence="8">The sequence shown here is derived from an EMBL/GenBank/DDBJ whole genome shotgun (WGS) entry which is preliminary data.</text>
</comment>
<sequence length="225" mass="25804">MLIIDKLSYQSRWCQSDPRRKFGLYLILLVIALTSSPLVQIVELTGTAALTCYLLQISVRRYLRWLAVPLFFLLVGLLGILVSFSYQPENLLCSLQIGSLAIGIDPAGLQVAHHTLWRSLAALSATYLFVLTTPFNQLIRLLQMSRLPHVLIEHMLLTYRFIFILIEEASAIRQAQSLRFGYCSLRCSYRSMAMLVGLLLQRVIYRYQQMETALDVKLFEGEFHL</sequence>
<dbReference type="InterPro" id="IPR003339">
    <property type="entry name" value="ABC/ECF_trnsptr_transmembrane"/>
</dbReference>
<evidence type="ECO:0000313" key="9">
    <source>
        <dbReference type="Proteomes" id="UP000585721"/>
    </source>
</evidence>
<name>A0A841GH89_9GAMM</name>
<dbReference type="PANTHER" id="PTHR43723:SF1">
    <property type="entry name" value="COBALT TRANSPORT PROTEIN CBIQ"/>
    <property type="match status" value="1"/>
</dbReference>
<evidence type="ECO:0000256" key="3">
    <source>
        <dbReference type="ARBA" id="ARBA00022475"/>
    </source>
</evidence>
<dbReference type="EMBL" id="JACHGR010000002">
    <property type="protein sequence ID" value="MBB6054715.1"/>
    <property type="molecule type" value="Genomic_DNA"/>
</dbReference>
<dbReference type="RefSeq" id="WP_188025525.1">
    <property type="nucleotide sequence ID" value="NZ_JACHGR010000002.1"/>
</dbReference>